<comment type="similarity">
    <text evidence="2 8">Belongs to the peptidase M14 family.</text>
</comment>
<evidence type="ECO:0000256" key="8">
    <source>
        <dbReference type="PROSITE-ProRule" id="PRU01379"/>
    </source>
</evidence>
<evidence type="ECO:0000256" key="6">
    <source>
        <dbReference type="ARBA" id="ARBA00022833"/>
    </source>
</evidence>
<dbReference type="AlphaFoldDB" id="B0VJJ7"/>
<comment type="cofactor">
    <cofactor evidence="1">
        <name>Zn(2+)</name>
        <dbReference type="ChEBI" id="CHEBI:29105"/>
    </cofactor>
</comment>
<dbReference type="eggNOG" id="COG2866">
    <property type="taxonomic scope" value="Bacteria"/>
</dbReference>
<dbReference type="SMART" id="SM00631">
    <property type="entry name" value="Zn_pept"/>
    <property type="match status" value="1"/>
</dbReference>
<evidence type="ECO:0000256" key="3">
    <source>
        <dbReference type="ARBA" id="ARBA00022670"/>
    </source>
</evidence>
<dbReference type="Proteomes" id="UP000002019">
    <property type="component" value="Chromosome"/>
</dbReference>
<dbReference type="SUPFAM" id="SSF53187">
    <property type="entry name" value="Zn-dependent exopeptidases"/>
    <property type="match status" value="1"/>
</dbReference>
<dbReference type="KEGG" id="caci:CLOAM1827"/>
<dbReference type="GO" id="GO:0006508">
    <property type="term" value="P:proteolysis"/>
    <property type="evidence" value="ECO:0007669"/>
    <property type="project" value="UniProtKB-KW"/>
</dbReference>
<dbReference type="HOGENOM" id="CLU_843845_0_0_0"/>
<keyword evidence="3" id="KW-0645">Protease</keyword>
<keyword evidence="4" id="KW-0479">Metal-binding</keyword>
<feature type="domain" description="Peptidase M14" evidence="9">
    <location>
        <begin position="21"/>
        <end position="307"/>
    </location>
</feature>
<evidence type="ECO:0000256" key="5">
    <source>
        <dbReference type="ARBA" id="ARBA00022801"/>
    </source>
</evidence>
<dbReference type="EC" id="3.4.17.1" evidence="10"/>
<protein>
    <submittedName>
        <fullName evidence="10">Carboxypeptidase A</fullName>
        <ecNumber evidence="10">3.4.17.1</ecNumber>
    </submittedName>
</protein>
<reference evidence="10 11" key="1">
    <citation type="journal article" date="2008" name="J. Bacteriol.">
        <title>'Candidatus Cloacamonas acidaminovorans': genome sequence reconstruction provides a first glimpse of a new bacterial division.</title>
        <authorList>
            <person name="Pelletier E."/>
            <person name="Kreimeyer A."/>
            <person name="Bocs S."/>
            <person name="Rouy Z."/>
            <person name="Gyapay G."/>
            <person name="Chouari R."/>
            <person name="Riviere D."/>
            <person name="Ganesan A."/>
            <person name="Daegelen P."/>
            <person name="Sghir A."/>
            <person name="Cohen G.N."/>
            <person name="Medigue C."/>
            <person name="Weissenbach J."/>
            <person name="Le Paslier D."/>
        </authorList>
    </citation>
    <scope>NUCLEOTIDE SEQUENCE [LARGE SCALE GENOMIC DNA]</scope>
    <source>
        <strain evidence="11">Evry</strain>
    </source>
</reference>
<dbReference type="GO" id="GO:0005615">
    <property type="term" value="C:extracellular space"/>
    <property type="evidence" value="ECO:0007669"/>
    <property type="project" value="TreeGrafter"/>
</dbReference>
<dbReference type="STRING" id="459349.CLOAM1827"/>
<evidence type="ECO:0000313" key="11">
    <source>
        <dbReference type="Proteomes" id="UP000002019"/>
    </source>
</evidence>
<feature type="active site" description="Proton donor/acceptor" evidence="8">
    <location>
        <position position="285"/>
    </location>
</feature>
<keyword evidence="5 10" id="KW-0378">Hydrolase</keyword>
<dbReference type="GO" id="GO:0008270">
    <property type="term" value="F:zinc ion binding"/>
    <property type="evidence" value="ECO:0007669"/>
    <property type="project" value="InterPro"/>
</dbReference>
<dbReference type="InterPro" id="IPR000834">
    <property type="entry name" value="Peptidase_M14"/>
</dbReference>
<evidence type="ECO:0000259" key="9">
    <source>
        <dbReference type="PROSITE" id="PS52035"/>
    </source>
</evidence>
<dbReference type="PANTHER" id="PTHR11705">
    <property type="entry name" value="PROTEASE FAMILY M14 CARBOXYPEPTIDASE A,B"/>
    <property type="match status" value="1"/>
</dbReference>
<accession>B0VJJ7</accession>
<evidence type="ECO:0000256" key="1">
    <source>
        <dbReference type="ARBA" id="ARBA00001947"/>
    </source>
</evidence>
<dbReference type="Pfam" id="PF00246">
    <property type="entry name" value="Peptidase_M14"/>
    <property type="match status" value="1"/>
</dbReference>
<gene>
    <name evidence="10" type="ordered locus">CLOAM1827</name>
</gene>
<proteinExistence type="inferred from homology"/>
<keyword evidence="11" id="KW-1185">Reference proteome</keyword>
<evidence type="ECO:0000256" key="7">
    <source>
        <dbReference type="ARBA" id="ARBA00023049"/>
    </source>
</evidence>
<keyword evidence="10" id="KW-0121">Carboxypeptidase</keyword>
<name>B0VJJ7_CLOAI</name>
<dbReference type="CDD" id="cd00596">
    <property type="entry name" value="Peptidase_M14_like"/>
    <property type="match status" value="1"/>
</dbReference>
<keyword evidence="6" id="KW-0862">Zinc</keyword>
<evidence type="ECO:0000256" key="4">
    <source>
        <dbReference type="ARBA" id="ARBA00022723"/>
    </source>
</evidence>
<dbReference type="InterPro" id="IPR057246">
    <property type="entry name" value="CARBOXYPEPT_ZN_1"/>
</dbReference>
<keyword evidence="7" id="KW-0482">Metalloprotease</keyword>
<organism evidence="10 11">
    <name type="scientific">Cloacimonas acidaminovorans (strain Evry)</name>
    <dbReference type="NCBI Taxonomy" id="459349"/>
    <lineage>
        <taxon>Bacteria</taxon>
        <taxon>Pseudomonadati</taxon>
        <taxon>Candidatus Cloacimonadota</taxon>
        <taxon>Candidatus Cloacimonadia</taxon>
        <taxon>Candidatus Cloacimonadales</taxon>
        <taxon>Candidatus Cloacimonadaceae</taxon>
        <taxon>Candidatus Cloacimonas</taxon>
    </lineage>
</organism>
<dbReference type="PROSITE" id="PS52035">
    <property type="entry name" value="PEPTIDASE_M14"/>
    <property type="match status" value="1"/>
</dbReference>
<dbReference type="Gene3D" id="3.40.630.10">
    <property type="entry name" value="Zn peptidases"/>
    <property type="match status" value="1"/>
</dbReference>
<dbReference type="PANTHER" id="PTHR11705:SF143">
    <property type="entry name" value="SLL0236 PROTEIN"/>
    <property type="match status" value="1"/>
</dbReference>
<dbReference type="PROSITE" id="PS00132">
    <property type="entry name" value="CARBOXYPEPT_ZN_1"/>
    <property type="match status" value="1"/>
</dbReference>
<evidence type="ECO:0000313" key="10">
    <source>
        <dbReference type="EMBL" id="CAO81657.1"/>
    </source>
</evidence>
<dbReference type="GO" id="GO:0004181">
    <property type="term" value="F:metallocarboxypeptidase activity"/>
    <property type="evidence" value="ECO:0007669"/>
    <property type="project" value="UniProtKB-EC"/>
</dbReference>
<sequence length="329" mass="37229">MLPCLISCMQAKGNVYPLDSKYVKAEELNAKLDKIVQIKPELAEKRIIGFSSAENLPVYALQLGNKNAEKAILVIGQHHGEEVIGVNVSLALAEKLLNNYSQEDKQSHLLENYQVWIIPTLNPEGFRIVSSGIFRTKRKNNRDTNNNHKLDLRTDGVDLNRNYPIFWDMDSETEINSPYYKGSEPASESEIQAIIALAQQENFALAIFLHSSISGAYSEKIYLPARSNDSELFQKTQTLATIYAKEVKKDYLKGTYEVYAGNTSEVGNARNFFFYRMGTPAFLVEIGGQNKRGQSIIHPANAMLEKIVEKNVQAMLKVFEELEKRKKEK</sequence>
<dbReference type="EMBL" id="CU466930">
    <property type="protein sequence ID" value="CAO81657.1"/>
    <property type="molecule type" value="Genomic_DNA"/>
</dbReference>
<evidence type="ECO:0000256" key="2">
    <source>
        <dbReference type="ARBA" id="ARBA00005988"/>
    </source>
</evidence>